<name>A0A562PER6_9BURK</name>
<accession>A0A562PER6</accession>
<reference evidence="1 2" key="1">
    <citation type="journal article" date="2015" name="Stand. Genomic Sci.">
        <title>Genomic Encyclopedia of Bacterial and Archaeal Type Strains, Phase III: the genomes of soil and plant-associated and newly described type strains.</title>
        <authorList>
            <person name="Whitman W.B."/>
            <person name="Woyke T."/>
            <person name="Klenk H.P."/>
            <person name="Zhou Y."/>
            <person name="Lilburn T.G."/>
            <person name="Beck B.J."/>
            <person name="De Vos P."/>
            <person name="Vandamme P."/>
            <person name="Eisen J.A."/>
            <person name="Garrity G."/>
            <person name="Hugenholtz P."/>
            <person name="Kyrpides N.C."/>
        </authorList>
    </citation>
    <scope>NUCLEOTIDE SEQUENCE [LARGE SCALE GENOMIC DNA]</scope>
    <source>
        <strain evidence="1 2">CGMCC 1.10685</strain>
    </source>
</reference>
<dbReference type="Proteomes" id="UP000315112">
    <property type="component" value="Unassembled WGS sequence"/>
</dbReference>
<protein>
    <submittedName>
        <fullName evidence="1">Uncharacterized protein</fullName>
    </submittedName>
</protein>
<dbReference type="AlphaFoldDB" id="A0A562PER6"/>
<comment type="caution">
    <text evidence="1">The sequence shown here is derived from an EMBL/GenBank/DDBJ whole genome shotgun (WGS) entry which is preliminary data.</text>
</comment>
<evidence type="ECO:0000313" key="1">
    <source>
        <dbReference type="EMBL" id="TWI42889.1"/>
    </source>
</evidence>
<sequence>MAQPVSTVGSTPKSDTNPTVRMAEAVSKNRVDPKVDTASAAWDWLSRQYGRSNTSTSAASA</sequence>
<dbReference type="EMBL" id="VLKW01000013">
    <property type="protein sequence ID" value="TWI42889.1"/>
    <property type="molecule type" value="Genomic_DNA"/>
</dbReference>
<gene>
    <name evidence="1" type="ORF">IP92_05222</name>
</gene>
<organism evidence="1 2">
    <name type="scientific">Pseudoduganella flava</name>
    <dbReference type="NCBI Taxonomy" id="871742"/>
    <lineage>
        <taxon>Bacteria</taxon>
        <taxon>Pseudomonadati</taxon>
        <taxon>Pseudomonadota</taxon>
        <taxon>Betaproteobacteria</taxon>
        <taxon>Burkholderiales</taxon>
        <taxon>Oxalobacteraceae</taxon>
        <taxon>Telluria group</taxon>
        <taxon>Pseudoduganella</taxon>
    </lineage>
</organism>
<evidence type="ECO:0000313" key="2">
    <source>
        <dbReference type="Proteomes" id="UP000315112"/>
    </source>
</evidence>
<proteinExistence type="predicted"/>